<dbReference type="RefSeq" id="WP_382410126.1">
    <property type="nucleotide sequence ID" value="NZ_JBHSGU010000017.1"/>
</dbReference>
<dbReference type="Proteomes" id="UP001595897">
    <property type="component" value="Unassembled WGS sequence"/>
</dbReference>
<dbReference type="InterPro" id="IPR028994">
    <property type="entry name" value="Integrin_alpha_N"/>
</dbReference>
<organism evidence="2 3">
    <name type="scientific">Glaciecola siphonariae</name>
    <dbReference type="NCBI Taxonomy" id="521012"/>
    <lineage>
        <taxon>Bacteria</taxon>
        <taxon>Pseudomonadati</taxon>
        <taxon>Pseudomonadota</taxon>
        <taxon>Gammaproteobacteria</taxon>
        <taxon>Alteromonadales</taxon>
        <taxon>Alteromonadaceae</taxon>
        <taxon>Glaciecola</taxon>
    </lineage>
</organism>
<reference evidence="3" key="1">
    <citation type="journal article" date="2019" name="Int. J. Syst. Evol. Microbiol.">
        <title>The Global Catalogue of Microorganisms (GCM) 10K type strain sequencing project: providing services to taxonomists for standard genome sequencing and annotation.</title>
        <authorList>
            <consortium name="The Broad Institute Genomics Platform"/>
            <consortium name="The Broad Institute Genome Sequencing Center for Infectious Disease"/>
            <person name="Wu L."/>
            <person name="Ma J."/>
        </authorList>
    </citation>
    <scope>NUCLEOTIDE SEQUENCE [LARGE SCALE GENOMIC DNA]</scope>
    <source>
        <strain evidence="3">KACC 12507</strain>
    </source>
</reference>
<protein>
    <submittedName>
        <fullName evidence="2">FG-GAP repeat domain-containing protein</fullName>
    </submittedName>
</protein>
<evidence type="ECO:0000313" key="3">
    <source>
        <dbReference type="Proteomes" id="UP001595897"/>
    </source>
</evidence>
<dbReference type="InterPro" id="IPR013517">
    <property type="entry name" value="FG-GAP"/>
</dbReference>
<comment type="caution">
    <text evidence="2">The sequence shown here is derived from an EMBL/GenBank/DDBJ whole genome shotgun (WGS) entry which is preliminary data.</text>
</comment>
<dbReference type="EMBL" id="JBHSGU010000017">
    <property type="protein sequence ID" value="MFC4701545.1"/>
    <property type="molecule type" value="Genomic_DNA"/>
</dbReference>
<sequence>MQLSTTLPLIASICLLAACQPKPESDAESTSVAGEEQTQATEAVSVAFEDSQIVADAKYFWAHTAGDVSGDGLADLVFINNNASGGALGYYKGQLEQGLWEKVIIAQTPPTGGLFAGGDLEVADIDQDGDMDVVGIKHPGEWTDASATAEIFWYENNGSNWQAHYIGDVPDAVKDVSFADFDKDGLLDVALLTFDSHSLSIFKQKDADDWSKVQFIQNDTLHEGMDVGDFNGDGYLDIVANAYVFYNPDGVLDSDWEQINLNERWNNQTGDWSRNGTKTFVVDTNGDALDEIFLCHSERAGYPLVKYEPQLKTDGSVIWTESEILPEITACHTLQVYDFNQDGKHDILTGINFGRAVNLDATNFDLKLLLGSDKGYTTQLLHPEGIYNGFAIDFDGDSDMDFFRYPNHESTDLFLFKNQTQY</sequence>
<dbReference type="Pfam" id="PF13517">
    <property type="entry name" value="FG-GAP_3"/>
    <property type="match status" value="1"/>
</dbReference>
<proteinExistence type="predicted"/>
<gene>
    <name evidence="2" type="ORF">ACFO4O_15415</name>
</gene>
<dbReference type="Gene3D" id="2.130.10.130">
    <property type="entry name" value="Integrin alpha, N-terminal"/>
    <property type="match status" value="1"/>
</dbReference>
<keyword evidence="1" id="KW-0732">Signal</keyword>
<dbReference type="PANTHER" id="PTHR44103">
    <property type="entry name" value="PROPROTEIN CONVERTASE P"/>
    <property type="match status" value="1"/>
</dbReference>
<name>A0ABV9M0V5_9ALTE</name>
<evidence type="ECO:0000256" key="1">
    <source>
        <dbReference type="ARBA" id="ARBA00022729"/>
    </source>
</evidence>
<dbReference type="PANTHER" id="PTHR44103:SF1">
    <property type="entry name" value="PROPROTEIN CONVERTASE P"/>
    <property type="match status" value="1"/>
</dbReference>
<evidence type="ECO:0000313" key="2">
    <source>
        <dbReference type="EMBL" id="MFC4701545.1"/>
    </source>
</evidence>
<keyword evidence="3" id="KW-1185">Reference proteome</keyword>
<dbReference type="SUPFAM" id="SSF69318">
    <property type="entry name" value="Integrin alpha N-terminal domain"/>
    <property type="match status" value="1"/>
</dbReference>
<accession>A0ABV9M0V5</accession>